<evidence type="ECO:0000256" key="1">
    <source>
        <dbReference type="ARBA" id="ARBA00023125"/>
    </source>
</evidence>
<comment type="caution">
    <text evidence="4">The sequence shown here is derived from an EMBL/GenBank/DDBJ whole genome shotgun (WGS) entry which is preliminary data.</text>
</comment>
<dbReference type="Gene3D" id="1.10.10.10">
    <property type="entry name" value="Winged helix-like DNA-binding domain superfamily/Winged helix DNA-binding domain"/>
    <property type="match status" value="1"/>
</dbReference>
<accession>A0ABY2C8X3</accession>
<dbReference type="InterPro" id="IPR011990">
    <property type="entry name" value="TPR-like_helical_dom_sf"/>
</dbReference>
<evidence type="ECO:0000256" key="2">
    <source>
        <dbReference type="PROSITE-ProRule" id="PRU01091"/>
    </source>
</evidence>
<feature type="DNA-binding region" description="OmpR/PhoB-type" evidence="2">
    <location>
        <begin position="3"/>
        <end position="101"/>
    </location>
</feature>
<evidence type="ECO:0000313" key="4">
    <source>
        <dbReference type="EMBL" id="TCU86908.1"/>
    </source>
</evidence>
<keyword evidence="5" id="KW-1185">Reference proteome</keyword>
<name>A0ABY2C8X3_9NEIS</name>
<dbReference type="CDD" id="cd00383">
    <property type="entry name" value="trans_reg_C"/>
    <property type="match status" value="1"/>
</dbReference>
<gene>
    <name evidence="4" type="ORF">EV682_10533</name>
</gene>
<dbReference type="Proteomes" id="UP000295794">
    <property type="component" value="Unassembled WGS sequence"/>
</dbReference>
<dbReference type="PROSITE" id="PS51755">
    <property type="entry name" value="OMPR_PHOB"/>
    <property type="match status" value="1"/>
</dbReference>
<dbReference type="Gene3D" id="1.25.40.10">
    <property type="entry name" value="Tetratricopeptide repeat domain"/>
    <property type="match status" value="1"/>
</dbReference>
<evidence type="ECO:0000259" key="3">
    <source>
        <dbReference type="PROSITE" id="PS51755"/>
    </source>
</evidence>
<dbReference type="InterPro" id="IPR001867">
    <property type="entry name" value="OmpR/PhoB-type_DNA-bd"/>
</dbReference>
<dbReference type="NCBIfam" id="NF009037">
    <property type="entry name" value="PRK12370.1"/>
    <property type="match status" value="1"/>
</dbReference>
<sequence>MTSKNTQYIFSDFILQANGVLQHKEKQINLPPKELSVLLMLLEFAGELVPKDKLLDHVWSNIEVSEESLTRCIHTLRKALLEDKNNRYIDTIYGKGYRFCRPVASVTLAESLSRKCTIALLPFHINTNVDTQELHDALVQGLSHYSPYGLTVFPAAITQDCQSPAEIMTLIEMFRPDYYLAGHSVISDDKRQLRIELVKANNHQLVHREMIDIGADLDIGKLQRRLASILPCHIPDLNWGGYKAAPLVSRDVTISYLNARYELHLHTPSSLKRALILFKQCLSNYPDNAMTWCGLAECYLAQAQLGLFDQKHALQQAQIAVDKALALDHYNPLTIALLALLSSLNASYSIADSLFIQALLLAPEAAEVHYYYAWHLLLSGRLNEAITASELSMRHAPTLAATIILNIWLRFLAKDTHSAIALGKTQLCQYAQEHPVLQNLLAVILSWQGDHKQALELAQAARESGEESGGMCLNYGYVHLMAQTYGAGQLVATILENVDSRQIQSAVLPIVLQHHGLNAATALEQVIATQNCPWLSTWRHDPRLSALYSCSDTLQVA</sequence>
<dbReference type="RefSeq" id="WP_165928674.1">
    <property type="nucleotide sequence ID" value="NZ_CAWOLO010000005.1"/>
</dbReference>
<dbReference type="SMART" id="SM00862">
    <property type="entry name" value="Trans_reg_C"/>
    <property type="match status" value="1"/>
</dbReference>
<dbReference type="SUPFAM" id="SSF46894">
    <property type="entry name" value="C-terminal effector domain of the bipartite response regulators"/>
    <property type="match status" value="1"/>
</dbReference>
<feature type="domain" description="OmpR/PhoB-type" evidence="3">
    <location>
        <begin position="3"/>
        <end position="101"/>
    </location>
</feature>
<proteinExistence type="predicted"/>
<dbReference type="GO" id="GO:0003677">
    <property type="term" value="F:DNA binding"/>
    <property type="evidence" value="ECO:0007669"/>
    <property type="project" value="UniProtKB-KW"/>
</dbReference>
<organism evidence="4 5">
    <name type="scientific">Iodobacter fluviatilis</name>
    <dbReference type="NCBI Taxonomy" id="537"/>
    <lineage>
        <taxon>Bacteria</taxon>
        <taxon>Pseudomonadati</taxon>
        <taxon>Pseudomonadota</taxon>
        <taxon>Betaproteobacteria</taxon>
        <taxon>Neisseriales</taxon>
        <taxon>Chitinibacteraceae</taxon>
        <taxon>Iodobacter</taxon>
    </lineage>
</organism>
<dbReference type="EMBL" id="SMBT01000005">
    <property type="protein sequence ID" value="TCU86908.1"/>
    <property type="molecule type" value="Genomic_DNA"/>
</dbReference>
<dbReference type="InterPro" id="IPR016032">
    <property type="entry name" value="Sig_transdc_resp-reg_C-effctor"/>
</dbReference>
<dbReference type="SUPFAM" id="SSF48452">
    <property type="entry name" value="TPR-like"/>
    <property type="match status" value="1"/>
</dbReference>
<keyword evidence="1 2" id="KW-0238">DNA-binding</keyword>
<dbReference type="InterPro" id="IPR036388">
    <property type="entry name" value="WH-like_DNA-bd_sf"/>
</dbReference>
<dbReference type="Pfam" id="PF00486">
    <property type="entry name" value="Trans_reg_C"/>
    <property type="match status" value="1"/>
</dbReference>
<protein>
    <submittedName>
        <fullName evidence="4">DNA-binding winged helix-turn-helix (WHTH) protein</fullName>
    </submittedName>
</protein>
<reference evidence="4 5" key="1">
    <citation type="submission" date="2019-03" db="EMBL/GenBank/DDBJ databases">
        <title>Genomic Encyclopedia of Type Strains, Phase IV (KMG-IV): sequencing the most valuable type-strain genomes for metagenomic binning, comparative biology and taxonomic classification.</title>
        <authorList>
            <person name="Goeker M."/>
        </authorList>
    </citation>
    <scope>NUCLEOTIDE SEQUENCE [LARGE SCALE GENOMIC DNA]</scope>
    <source>
        <strain evidence="4 5">DSM 3764</strain>
    </source>
</reference>
<evidence type="ECO:0000313" key="5">
    <source>
        <dbReference type="Proteomes" id="UP000295794"/>
    </source>
</evidence>